<dbReference type="AlphaFoldDB" id="H5UQD3"/>
<accession>H5UQD3</accession>
<dbReference type="InterPro" id="IPR000440">
    <property type="entry name" value="NADH_UbQ/plastoQ_OxRdtase_su3"/>
</dbReference>
<evidence type="ECO:0000313" key="14">
    <source>
        <dbReference type="Proteomes" id="UP000004367"/>
    </source>
</evidence>
<dbReference type="PANTHER" id="PTHR11058:SF22">
    <property type="entry name" value="NADH-QUINONE OXIDOREDUCTASE SUBUNIT A"/>
    <property type="match status" value="1"/>
</dbReference>
<keyword evidence="10 12" id="KW-0472">Membrane</keyword>
<evidence type="ECO:0000256" key="5">
    <source>
        <dbReference type="ARBA" id="ARBA00022692"/>
    </source>
</evidence>
<evidence type="ECO:0000256" key="10">
    <source>
        <dbReference type="ARBA" id="ARBA00023136"/>
    </source>
</evidence>
<feature type="transmembrane region" description="Helical" evidence="12">
    <location>
        <begin position="6"/>
        <end position="31"/>
    </location>
</feature>
<reference evidence="13 14" key="1">
    <citation type="submission" date="2012-02" db="EMBL/GenBank/DDBJ databases">
        <title>Whole genome shotgun sequence of Mobilicoccus pelagius NBRC 104925.</title>
        <authorList>
            <person name="Yoshida Y."/>
            <person name="Hosoyama A."/>
            <person name="Tsuchikane K."/>
            <person name="Katsumata H."/>
            <person name="Yamazaki S."/>
            <person name="Fujita N."/>
        </authorList>
    </citation>
    <scope>NUCLEOTIDE SEQUENCE [LARGE SCALE GENOMIC DNA]</scope>
    <source>
        <strain evidence="13 14">NBRC 104925</strain>
    </source>
</reference>
<evidence type="ECO:0000256" key="12">
    <source>
        <dbReference type="SAM" id="Phobius"/>
    </source>
</evidence>
<keyword evidence="7" id="KW-1278">Translocase</keyword>
<sequence length="122" mass="13546">MASPYLPILIFFACGIGFALLSVLGLGLFLGPKRYNAAKSMAYECGIQPSPRAEQGGRFPIKYANTAMLFIIFDIEALFLLPFAVMFDQLGLYGLLAMTLFLVNAFFIADAYVWRRGGLDWD</sequence>
<feature type="transmembrane region" description="Helical" evidence="12">
    <location>
        <begin position="93"/>
        <end position="114"/>
    </location>
</feature>
<dbReference type="NCBIfam" id="NF005922">
    <property type="entry name" value="PRK07928.1"/>
    <property type="match status" value="1"/>
</dbReference>
<dbReference type="Pfam" id="PF00507">
    <property type="entry name" value="Oxidored_q4"/>
    <property type="match status" value="1"/>
</dbReference>
<keyword evidence="3" id="KW-0813">Transport</keyword>
<dbReference type="STRING" id="1089455.MOPEL_031_00430"/>
<protein>
    <recommendedName>
        <fullName evidence="11">NADH-quinone oxidoreductase subunit</fullName>
        <ecNumber evidence="11">7.1.1.-</ecNumber>
    </recommendedName>
</protein>
<comment type="caution">
    <text evidence="13">The sequence shown here is derived from an EMBL/GenBank/DDBJ whole genome shotgun (WGS) entry which is preliminary data.</text>
</comment>
<feature type="transmembrane region" description="Helical" evidence="12">
    <location>
        <begin position="67"/>
        <end position="87"/>
    </location>
</feature>
<evidence type="ECO:0000256" key="6">
    <source>
        <dbReference type="ARBA" id="ARBA00022719"/>
    </source>
</evidence>
<gene>
    <name evidence="13" type="primary">nuoA</name>
    <name evidence="13" type="ORF">MOPEL_031_00430</name>
</gene>
<proteinExistence type="inferred from homology"/>
<evidence type="ECO:0000256" key="7">
    <source>
        <dbReference type="ARBA" id="ARBA00022967"/>
    </source>
</evidence>
<evidence type="ECO:0000256" key="8">
    <source>
        <dbReference type="ARBA" id="ARBA00022989"/>
    </source>
</evidence>
<dbReference type="RefSeq" id="WP_009481839.1">
    <property type="nucleotide sequence ID" value="NZ_BAFE01000029.1"/>
</dbReference>
<dbReference type="EC" id="7.1.1.-" evidence="11"/>
<evidence type="ECO:0000313" key="13">
    <source>
        <dbReference type="EMBL" id="GAB47941.1"/>
    </source>
</evidence>
<dbReference type="GO" id="GO:0005886">
    <property type="term" value="C:plasma membrane"/>
    <property type="evidence" value="ECO:0007669"/>
    <property type="project" value="UniProtKB-SubCell"/>
</dbReference>
<keyword evidence="14" id="KW-1185">Reference proteome</keyword>
<keyword evidence="8 12" id="KW-1133">Transmembrane helix</keyword>
<comment type="similarity">
    <text evidence="2 11">Belongs to the complex I subunit 3 family.</text>
</comment>
<dbReference type="Gene3D" id="1.20.58.1610">
    <property type="entry name" value="NADH:ubiquinone/plastoquinone oxidoreductase, chain 3"/>
    <property type="match status" value="1"/>
</dbReference>
<evidence type="ECO:0000256" key="3">
    <source>
        <dbReference type="ARBA" id="ARBA00022448"/>
    </source>
</evidence>
<keyword evidence="5 11" id="KW-0812">Transmembrane</keyword>
<evidence type="ECO:0000256" key="4">
    <source>
        <dbReference type="ARBA" id="ARBA00022475"/>
    </source>
</evidence>
<evidence type="ECO:0000256" key="1">
    <source>
        <dbReference type="ARBA" id="ARBA00004370"/>
    </source>
</evidence>
<comment type="subcellular location">
    <subcellularLocation>
        <location evidence="11">Cell membrane</location>
        <topology evidence="11">Multi-pass membrane protein</topology>
    </subcellularLocation>
    <subcellularLocation>
        <location evidence="1">Membrane</location>
    </subcellularLocation>
</comment>
<dbReference type="InterPro" id="IPR038430">
    <property type="entry name" value="NDAH_ubi_oxred_su3_sf"/>
</dbReference>
<dbReference type="eggNOG" id="COG0838">
    <property type="taxonomic scope" value="Bacteria"/>
</dbReference>
<evidence type="ECO:0000256" key="11">
    <source>
        <dbReference type="RuleBase" id="RU003639"/>
    </source>
</evidence>
<dbReference type="GO" id="GO:0030964">
    <property type="term" value="C:NADH dehydrogenase complex"/>
    <property type="evidence" value="ECO:0007669"/>
    <property type="project" value="TreeGrafter"/>
</dbReference>
<keyword evidence="4" id="KW-1003">Cell membrane</keyword>
<dbReference type="OrthoDB" id="9791970at2"/>
<dbReference type="PANTHER" id="PTHR11058">
    <property type="entry name" value="NADH-UBIQUINONE OXIDOREDUCTASE CHAIN 3"/>
    <property type="match status" value="1"/>
</dbReference>
<keyword evidence="6 11" id="KW-0874">Quinone</keyword>
<dbReference type="Proteomes" id="UP000004367">
    <property type="component" value="Unassembled WGS sequence"/>
</dbReference>
<dbReference type="EMBL" id="BAFE01000029">
    <property type="protein sequence ID" value="GAB47941.1"/>
    <property type="molecule type" value="Genomic_DNA"/>
</dbReference>
<comment type="function">
    <text evidence="11">NDH-1 shuttles electrons from NADH, via FMN and iron-sulfur (Fe-S) centers, to quinones in the respiratory chain.</text>
</comment>
<comment type="catalytic activity">
    <reaction evidence="11">
        <text>a quinone + NADH + 5 H(+)(in) = a quinol + NAD(+) + 4 H(+)(out)</text>
        <dbReference type="Rhea" id="RHEA:57888"/>
        <dbReference type="ChEBI" id="CHEBI:15378"/>
        <dbReference type="ChEBI" id="CHEBI:24646"/>
        <dbReference type="ChEBI" id="CHEBI:57540"/>
        <dbReference type="ChEBI" id="CHEBI:57945"/>
        <dbReference type="ChEBI" id="CHEBI:132124"/>
    </reaction>
</comment>
<evidence type="ECO:0000256" key="9">
    <source>
        <dbReference type="ARBA" id="ARBA00023027"/>
    </source>
</evidence>
<name>H5UQD3_9MICO</name>
<dbReference type="GO" id="GO:0048038">
    <property type="term" value="F:quinone binding"/>
    <property type="evidence" value="ECO:0007669"/>
    <property type="project" value="UniProtKB-KW"/>
</dbReference>
<dbReference type="GO" id="GO:0008137">
    <property type="term" value="F:NADH dehydrogenase (ubiquinone) activity"/>
    <property type="evidence" value="ECO:0007669"/>
    <property type="project" value="InterPro"/>
</dbReference>
<keyword evidence="9 11" id="KW-0520">NAD</keyword>
<evidence type="ECO:0000256" key="2">
    <source>
        <dbReference type="ARBA" id="ARBA00008472"/>
    </source>
</evidence>
<organism evidence="13 14">
    <name type="scientific">Mobilicoccus pelagius NBRC 104925</name>
    <dbReference type="NCBI Taxonomy" id="1089455"/>
    <lineage>
        <taxon>Bacteria</taxon>
        <taxon>Bacillati</taxon>
        <taxon>Actinomycetota</taxon>
        <taxon>Actinomycetes</taxon>
        <taxon>Micrococcales</taxon>
        <taxon>Dermatophilaceae</taxon>
        <taxon>Mobilicoccus</taxon>
    </lineage>
</organism>